<proteinExistence type="predicted"/>
<accession>A0A318SYB3</accession>
<dbReference type="AlphaFoldDB" id="A0A318SYB3"/>
<dbReference type="GO" id="GO:0003677">
    <property type="term" value="F:DNA binding"/>
    <property type="evidence" value="ECO:0007669"/>
    <property type="project" value="InterPro"/>
</dbReference>
<feature type="coiled-coil region" evidence="1">
    <location>
        <begin position="46"/>
        <end position="80"/>
    </location>
</feature>
<sequence>MTLSPEHPEGGDTPAAADGTEAMVSYTGRTPMKQTAEDEAVTGKLLAAAAQELRQFVERTERLAAEKQDITDQMKEVMAEA</sequence>
<comment type="caution">
    <text evidence="4">The sequence shown here is derived from an EMBL/GenBank/DDBJ whole genome shotgun (WGS) entry which is preliminary data.</text>
</comment>
<name>A0A318SYB3_9RHOB</name>
<keyword evidence="5" id="KW-1185">Reference proteome</keyword>
<evidence type="ECO:0000313" key="5">
    <source>
        <dbReference type="Proteomes" id="UP000248311"/>
    </source>
</evidence>
<evidence type="ECO:0000313" key="4">
    <source>
        <dbReference type="EMBL" id="PYE80390.1"/>
    </source>
</evidence>
<feature type="region of interest" description="Disordered" evidence="2">
    <location>
        <begin position="1"/>
        <end position="21"/>
    </location>
</feature>
<dbReference type="Pfam" id="PF10073">
    <property type="entry name" value="GapR_DNA-bd"/>
    <property type="match status" value="1"/>
</dbReference>
<evidence type="ECO:0000259" key="3">
    <source>
        <dbReference type="Pfam" id="PF10073"/>
    </source>
</evidence>
<feature type="compositionally biased region" description="Basic and acidic residues" evidence="2">
    <location>
        <begin position="1"/>
        <end position="10"/>
    </location>
</feature>
<dbReference type="Proteomes" id="UP000248311">
    <property type="component" value="Unassembled WGS sequence"/>
</dbReference>
<evidence type="ECO:0000256" key="1">
    <source>
        <dbReference type="SAM" id="Coils"/>
    </source>
</evidence>
<protein>
    <submittedName>
        <fullName evidence="4">Uncharacterized protein DUF2312</fullName>
    </submittedName>
</protein>
<feature type="non-terminal residue" evidence="4">
    <location>
        <position position="81"/>
    </location>
</feature>
<organism evidence="4 5">
    <name type="scientific">Pseudoroseicyclus aestuarii</name>
    <dbReference type="NCBI Taxonomy" id="1795041"/>
    <lineage>
        <taxon>Bacteria</taxon>
        <taxon>Pseudomonadati</taxon>
        <taxon>Pseudomonadota</taxon>
        <taxon>Alphaproteobacteria</taxon>
        <taxon>Rhodobacterales</taxon>
        <taxon>Paracoccaceae</taxon>
        <taxon>Pseudoroseicyclus</taxon>
    </lineage>
</organism>
<gene>
    <name evidence="4" type="ORF">DFP88_11810</name>
</gene>
<keyword evidence="1" id="KW-0175">Coiled coil</keyword>
<dbReference type="InterPro" id="IPR046367">
    <property type="entry name" value="GapR-like_DNA-bd"/>
</dbReference>
<reference evidence="4 5" key="1">
    <citation type="submission" date="2018-06" db="EMBL/GenBank/DDBJ databases">
        <title>Genomic Encyclopedia of Type Strains, Phase III (KMG-III): the genomes of soil and plant-associated and newly described type strains.</title>
        <authorList>
            <person name="Whitman W."/>
        </authorList>
    </citation>
    <scope>NUCLEOTIDE SEQUENCE [LARGE SCALE GENOMIC DNA]</scope>
    <source>
        <strain evidence="4 5">CECT 9025</strain>
    </source>
</reference>
<feature type="domain" description="GapR-like DNA-binding" evidence="3">
    <location>
        <begin position="49"/>
        <end position="81"/>
    </location>
</feature>
<dbReference type="EMBL" id="QJTE01000018">
    <property type="protein sequence ID" value="PYE80390.1"/>
    <property type="molecule type" value="Genomic_DNA"/>
</dbReference>
<evidence type="ECO:0000256" key="2">
    <source>
        <dbReference type="SAM" id="MobiDB-lite"/>
    </source>
</evidence>